<dbReference type="AlphaFoldDB" id="A0A180H4Q2"/>
<evidence type="ECO:0000256" key="1">
    <source>
        <dbReference type="SAM" id="MobiDB-lite"/>
    </source>
</evidence>
<keyword evidence="4" id="KW-1185">Reference proteome</keyword>
<feature type="non-terminal residue" evidence="2">
    <location>
        <position position="188"/>
    </location>
</feature>
<feature type="compositionally biased region" description="Polar residues" evidence="1">
    <location>
        <begin position="122"/>
        <end position="131"/>
    </location>
</feature>
<feature type="compositionally biased region" description="Basic and acidic residues" evidence="1">
    <location>
        <begin position="170"/>
        <end position="180"/>
    </location>
</feature>
<feature type="compositionally biased region" description="Basic and acidic residues" evidence="1">
    <location>
        <begin position="140"/>
        <end position="151"/>
    </location>
</feature>
<accession>A0A180H4Q2</accession>
<dbReference type="VEuPathDB" id="FungiDB:PTTG_06213"/>
<organism evidence="2">
    <name type="scientific">Puccinia triticina (isolate 1-1 / race 1 (BBBD))</name>
    <name type="common">Brown leaf rust fungus</name>
    <dbReference type="NCBI Taxonomy" id="630390"/>
    <lineage>
        <taxon>Eukaryota</taxon>
        <taxon>Fungi</taxon>
        <taxon>Dikarya</taxon>
        <taxon>Basidiomycota</taxon>
        <taxon>Pucciniomycotina</taxon>
        <taxon>Pucciniomycetes</taxon>
        <taxon>Pucciniales</taxon>
        <taxon>Pucciniaceae</taxon>
        <taxon>Puccinia</taxon>
    </lineage>
</organism>
<reference evidence="3 4" key="3">
    <citation type="journal article" date="2017" name="G3 (Bethesda)">
        <title>Comparative analysis highlights variable genome content of wheat rusts and divergence of the mating loci.</title>
        <authorList>
            <person name="Cuomo C.A."/>
            <person name="Bakkeren G."/>
            <person name="Khalil H.B."/>
            <person name="Panwar V."/>
            <person name="Joly D."/>
            <person name="Linning R."/>
            <person name="Sakthikumar S."/>
            <person name="Song X."/>
            <person name="Adiconis X."/>
            <person name="Fan L."/>
            <person name="Goldberg J.M."/>
            <person name="Levin J.Z."/>
            <person name="Young S."/>
            <person name="Zeng Q."/>
            <person name="Anikster Y."/>
            <person name="Bruce M."/>
            <person name="Wang M."/>
            <person name="Yin C."/>
            <person name="McCallum B."/>
            <person name="Szabo L.J."/>
            <person name="Hulbert S."/>
            <person name="Chen X."/>
            <person name="Fellers J.P."/>
        </authorList>
    </citation>
    <scope>NUCLEOTIDE SEQUENCE</scope>
    <source>
        <strain evidence="3">isolate 1-1 / race 1 (BBBD)</strain>
        <strain evidence="4">Isolate 1-1 / race 1 (BBBD)</strain>
    </source>
</reference>
<feature type="compositionally biased region" description="Polar residues" evidence="1">
    <location>
        <begin position="58"/>
        <end position="74"/>
    </location>
</feature>
<protein>
    <submittedName>
        <fullName evidence="2 3">Uncharacterized protein</fullName>
    </submittedName>
</protein>
<dbReference type="OrthoDB" id="10634964at2759"/>
<evidence type="ECO:0000313" key="2">
    <source>
        <dbReference type="EMBL" id="OAV99801.1"/>
    </source>
</evidence>
<dbReference type="Proteomes" id="UP000005240">
    <property type="component" value="Unassembled WGS sequence"/>
</dbReference>
<evidence type="ECO:0000313" key="4">
    <source>
        <dbReference type="Proteomes" id="UP000005240"/>
    </source>
</evidence>
<proteinExistence type="predicted"/>
<dbReference type="EMBL" id="ADAS02000002">
    <property type="protein sequence ID" value="OAV99801.1"/>
    <property type="molecule type" value="Genomic_DNA"/>
</dbReference>
<evidence type="ECO:0000313" key="3">
    <source>
        <dbReference type="EnsemblFungi" id="PTTG_06213-t43_1-p1"/>
    </source>
</evidence>
<reference evidence="3" key="4">
    <citation type="submission" date="2025-05" db="UniProtKB">
        <authorList>
            <consortium name="EnsemblFungi"/>
        </authorList>
    </citation>
    <scope>IDENTIFICATION</scope>
    <source>
        <strain evidence="3">isolate 1-1 / race 1 (BBBD)</strain>
    </source>
</reference>
<dbReference type="EnsemblFungi" id="PTTG_06213-t43_1">
    <property type="protein sequence ID" value="PTTG_06213-t43_1-p1"/>
    <property type="gene ID" value="PTTG_06213"/>
</dbReference>
<name>A0A180H4Q2_PUCT1</name>
<reference evidence="2" key="1">
    <citation type="submission" date="2009-11" db="EMBL/GenBank/DDBJ databases">
        <authorList>
            <consortium name="The Broad Institute Genome Sequencing Platform"/>
            <person name="Ward D."/>
            <person name="Feldgarden M."/>
            <person name="Earl A."/>
            <person name="Young S.K."/>
            <person name="Zeng Q."/>
            <person name="Koehrsen M."/>
            <person name="Alvarado L."/>
            <person name="Berlin A."/>
            <person name="Bochicchio J."/>
            <person name="Borenstein D."/>
            <person name="Chapman S.B."/>
            <person name="Chen Z."/>
            <person name="Engels R."/>
            <person name="Freedman E."/>
            <person name="Gellesch M."/>
            <person name="Goldberg J."/>
            <person name="Griggs A."/>
            <person name="Gujja S."/>
            <person name="Heilman E."/>
            <person name="Heiman D."/>
            <person name="Hepburn T."/>
            <person name="Howarth C."/>
            <person name="Jen D."/>
            <person name="Larson L."/>
            <person name="Lewis B."/>
            <person name="Mehta T."/>
            <person name="Park D."/>
            <person name="Pearson M."/>
            <person name="Roberts A."/>
            <person name="Saif S."/>
            <person name="Shea T."/>
            <person name="Shenoy N."/>
            <person name="Sisk P."/>
            <person name="Stolte C."/>
            <person name="Sykes S."/>
            <person name="Thomson T."/>
            <person name="Walk T."/>
            <person name="White J."/>
            <person name="Yandava C."/>
            <person name="Izard J."/>
            <person name="Baranova O.V."/>
            <person name="Blanton J.M."/>
            <person name="Tanner A.C."/>
            <person name="Dewhirst F.E."/>
            <person name="Haas B."/>
            <person name="Nusbaum C."/>
            <person name="Birren B."/>
        </authorList>
    </citation>
    <scope>NUCLEOTIDE SEQUENCE [LARGE SCALE GENOMIC DNA]</scope>
    <source>
        <strain evidence="2">1-1 BBBD Race 1</strain>
    </source>
</reference>
<gene>
    <name evidence="2" type="ORF">PTTG_06213</name>
</gene>
<feature type="region of interest" description="Disordered" evidence="1">
    <location>
        <begin position="40"/>
        <end position="188"/>
    </location>
</feature>
<sequence length="188" mass="20023">MPPHLRNGRDLSAEQRLRYQLSPAAKERLQRARISFASAGRGFSSIPPGGNLAAGHGNSPSSLQSEGNFPSSGVEQVHTGAKTRREGTNDPARQLSNDESAAPPAYQPRRLEAGDFGLGPSSVCSDATTGPTAGRNAHPNGDHPGRERNSELSEPIQQPIRFIRQSPGVPEREDHADDSLSSHNHAGL</sequence>
<reference evidence="2" key="2">
    <citation type="submission" date="2016-05" db="EMBL/GenBank/DDBJ databases">
        <title>Comparative analysis highlights variable genome content of wheat rusts and divergence of the mating loci.</title>
        <authorList>
            <person name="Cuomo C.A."/>
            <person name="Bakkeren G."/>
            <person name="Szabo L."/>
            <person name="Khalil H."/>
            <person name="Joly D."/>
            <person name="Goldberg J."/>
            <person name="Young S."/>
            <person name="Zeng Q."/>
            <person name="Fellers J."/>
        </authorList>
    </citation>
    <scope>NUCLEOTIDE SEQUENCE [LARGE SCALE GENOMIC DNA]</scope>
    <source>
        <strain evidence="2">1-1 BBBD Race 1</strain>
    </source>
</reference>